<dbReference type="InterPro" id="IPR001223">
    <property type="entry name" value="Glyco_hydro18_cat"/>
</dbReference>
<evidence type="ECO:0000313" key="7">
    <source>
        <dbReference type="Proteomes" id="UP000194236"/>
    </source>
</evidence>
<dbReference type="InterPro" id="IPR002557">
    <property type="entry name" value="Chitin-bd_dom"/>
</dbReference>
<dbReference type="EMBL" id="MUJZ01001722">
    <property type="protein sequence ID" value="OTF83884.1"/>
    <property type="molecule type" value="Genomic_DNA"/>
</dbReference>
<evidence type="ECO:0000256" key="3">
    <source>
        <dbReference type="ARBA" id="ARBA00023157"/>
    </source>
</evidence>
<evidence type="ECO:0000313" key="6">
    <source>
        <dbReference type="EMBL" id="OTF83884.1"/>
    </source>
</evidence>
<dbReference type="InterPro" id="IPR029070">
    <property type="entry name" value="Chitinase_insertion_sf"/>
</dbReference>
<dbReference type="GO" id="GO:0008061">
    <property type="term" value="F:chitin binding"/>
    <property type="evidence" value="ECO:0007669"/>
    <property type="project" value="UniProtKB-KW"/>
</dbReference>
<proteinExistence type="inferred from homology"/>
<sequence length="467" mass="53243">MYGFAKLQGDKIALYDPDLDDGDEDWNSGLKWGHGMIRRMVNLRTYNPNLTTMISLGGWNEGSDKYSMMVRDPAKRKVFIQSVLNLLAEFDLDGLDLDWYDDDSIFTLINLISLFREYPAMQASGDSDRKPGRTEDKEDYINLLRELHEAFRPHGYALSAAVSAGKPTIDRAYNIPEMSKYLDFINLMSYDYHGGWENHTGHNAPLNSYNNANELDKEFTVTYSVEYWLNHGILGIPLYGRTFTLASSDHGIGAPAIGKGGASGTITRTIGMLGYNEICTMIKQGWQLYRDEVERIPYAVHANQWIGYDDRESINEKLNLLMKKNLGGAMIWSIDTDDFVGNCVGIKYPLLRSISKKLNNIDGPDPDIKRYHYHTSTAHPHTTVTHHDHETTKHLTTRPHHDQTSTTTTTTMKPHGKFQCHQAGFFADPENPRKFHQCVDFGSYLKDYEFMCGDGTHYDERLHVCVR</sequence>
<dbReference type="SMART" id="SM00636">
    <property type="entry name" value="Glyco_18"/>
    <property type="match status" value="1"/>
</dbReference>
<dbReference type="GO" id="GO:0005975">
    <property type="term" value="P:carbohydrate metabolic process"/>
    <property type="evidence" value="ECO:0007669"/>
    <property type="project" value="InterPro"/>
</dbReference>
<dbReference type="PROSITE" id="PS51910">
    <property type="entry name" value="GH18_2"/>
    <property type="match status" value="1"/>
</dbReference>
<dbReference type="InterPro" id="IPR036508">
    <property type="entry name" value="Chitin-bd_dom_sf"/>
</dbReference>
<dbReference type="Gene3D" id="2.170.140.10">
    <property type="entry name" value="Chitin binding domain"/>
    <property type="match status" value="1"/>
</dbReference>
<dbReference type="AlphaFoldDB" id="A0A1Y3BV98"/>
<evidence type="ECO:0000256" key="2">
    <source>
        <dbReference type="ARBA" id="ARBA00022669"/>
    </source>
</evidence>
<accession>A0A1Y3BV98</accession>
<dbReference type="Pfam" id="PF00704">
    <property type="entry name" value="Glyco_hydro_18"/>
    <property type="match status" value="1"/>
</dbReference>
<dbReference type="FunFam" id="3.10.50.10:FF:000001">
    <property type="entry name" value="Chitinase 3-like 1"/>
    <property type="match status" value="1"/>
</dbReference>
<dbReference type="Gene3D" id="3.20.20.80">
    <property type="entry name" value="Glycosidases"/>
    <property type="match status" value="1"/>
</dbReference>
<keyword evidence="7" id="KW-1185">Reference proteome</keyword>
<evidence type="ECO:0000256" key="4">
    <source>
        <dbReference type="SAM" id="MobiDB-lite"/>
    </source>
</evidence>
<dbReference type="InterPro" id="IPR017853">
    <property type="entry name" value="GH"/>
</dbReference>
<dbReference type="SMR" id="A0A1Y3BV98"/>
<dbReference type="PANTHER" id="PTHR11177:SF360">
    <property type="entry name" value="CHITINASE 4-RELATED"/>
    <property type="match status" value="1"/>
</dbReference>
<protein>
    <submittedName>
        <fullName evidence="6">Mite allergen-like protein (Chitinase-like)</fullName>
    </submittedName>
</protein>
<dbReference type="PANTHER" id="PTHR11177">
    <property type="entry name" value="CHITINASE"/>
    <property type="match status" value="1"/>
</dbReference>
<dbReference type="GO" id="GO:0004568">
    <property type="term" value="F:chitinase activity"/>
    <property type="evidence" value="ECO:0007669"/>
    <property type="project" value="TreeGrafter"/>
</dbReference>
<evidence type="ECO:0000256" key="1">
    <source>
        <dbReference type="ARBA" id="ARBA00009121"/>
    </source>
</evidence>
<dbReference type="SUPFAM" id="SSF57625">
    <property type="entry name" value="Invertebrate chitin-binding proteins"/>
    <property type="match status" value="1"/>
</dbReference>
<dbReference type="InterPro" id="IPR011583">
    <property type="entry name" value="Chitinase_II/V-like_cat"/>
</dbReference>
<keyword evidence="3" id="KW-1015">Disulfide bond</keyword>
<dbReference type="Proteomes" id="UP000194236">
    <property type="component" value="Unassembled WGS sequence"/>
</dbReference>
<feature type="region of interest" description="Disordered" evidence="4">
    <location>
        <begin position="390"/>
        <end position="413"/>
    </location>
</feature>
<feature type="compositionally biased region" description="Basic and acidic residues" evidence="4">
    <location>
        <begin position="390"/>
        <end position="403"/>
    </location>
</feature>
<dbReference type="SUPFAM" id="SSF51445">
    <property type="entry name" value="(Trans)glycosidases"/>
    <property type="match status" value="1"/>
</dbReference>
<dbReference type="OrthoDB" id="6489371at2759"/>
<comment type="caution">
    <text evidence="6">The sequence shown here is derived from an EMBL/GenBank/DDBJ whole genome shotgun (WGS) entry which is preliminary data.</text>
</comment>
<dbReference type="Pfam" id="PF01607">
    <property type="entry name" value="CBM_14"/>
    <property type="match status" value="1"/>
</dbReference>
<dbReference type="SUPFAM" id="SSF54556">
    <property type="entry name" value="Chitinase insertion domain"/>
    <property type="match status" value="1"/>
</dbReference>
<name>A0A1Y3BV98_EURMA</name>
<reference evidence="6 7" key="1">
    <citation type="submission" date="2017-03" db="EMBL/GenBank/DDBJ databases">
        <title>Genome Survey of Euroglyphus maynei.</title>
        <authorList>
            <person name="Arlian L.G."/>
            <person name="Morgan M.S."/>
            <person name="Rider S.D."/>
        </authorList>
    </citation>
    <scope>NUCLEOTIDE SEQUENCE [LARGE SCALE GENOMIC DNA]</scope>
    <source>
        <strain evidence="6">Arlian Lab</strain>
        <tissue evidence="6">Whole body</tissue>
    </source>
</reference>
<comment type="similarity">
    <text evidence="1">Belongs to the glycosyl hydrolase 18 family. Chitinase class II subfamily.</text>
</comment>
<dbReference type="GO" id="GO:0006032">
    <property type="term" value="P:chitin catabolic process"/>
    <property type="evidence" value="ECO:0007669"/>
    <property type="project" value="TreeGrafter"/>
</dbReference>
<dbReference type="GO" id="GO:0005576">
    <property type="term" value="C:extracellular region"/>
    <property type="evidence" value="ECO:0007669"/>
    <property type="project" value="InterPro"/>
</dbReference>
<dbReference type="InterPro" id="IPR050314">
    <property type="entry name" value="Glycosyl_Hydrlase_18"/>
</dbReference>
<feature type="domain" description="GH18" evidence="5">
    <location>
        <begin position="1"/>
        <end position="361"/>
    </location>
</feature>
<evidence type="ECO:0000259" key="5">
    <source>
        <dbReference type="PROSITE" id="PS51910"/>
    </source>
</evidence>
<dbReference type="Gene3D" id="3.10.50.10">
    <property type="match status" value="1"/>
</dbReference>
<organism evidence="6 7">
    <name type="scientific">Euroglyphus maynei</name>
    <name type="common">Mayne's house dust mite</name>
    <dbReference type="NCBI Taxonomy" id="6958"/>
    <lineage>
        <taxon>Eukaryota</taxon>
        <taxon>Metazoa</taxon>
        <taxon>Ecdysozoa</taxon>
        <taxon>Arthropoda</taxon>
        <taxon>Chelicerata</taxon>
        <taxon>Arachnida</taxon>
        <taxon>Acari</taxon>
        <taxon>Acariformes</taxon>
        <taxon>Sarcoptiformes</taxon>
        <taxon>Astigmata</taxon>
        <taxon>Psoroptidia</taxon>
        <taxon>Analgoidea</taxon>
        <taxon>Pyroglyphidae</taxon>
        <taxon>Pyroglyphinae</taxon>
        <taxon>Euroglyphus</taxon>
    </lineage>
</organism>
<keyword evidence="2" id="KW-0147">Chitin-binding</keyword>
<gene>
    <name evidence="6" type="ORF">BLA29_002507</name>
</gene>